<evidence type="ECO:0000313" key="7">
    <source>
        <dbReference type="EMBL" id="GGI75836.1"/>
    </source>
</evidence>
<dbReference type="PANTHER" id="PTHR46268:SF23">
    <property type="entry name" value="UNIVERSAL STRESS PROTEIN A-RELATED"/>
    <property type="match status" value="1"/>
</dbReference>
<dbReference type="InterPro" id="IPR014729">
    <property type="entry name" value="Rossmann-like_a/b/a_fold"/>
</dbReference>
<comment type="subcellular location">
    <subcellularLocation>
        <location evidence="1 5">Cytoplasm</location>
    </subcellularLocation>
</comment>
<keyword evidence="4 5" id="KW-0963">Cytoplasm</keyword>
<dbReference type="Pfam" id="PF00582">
    <property type="entry name" value="Usp"/>
    <property type="match status" value="1"/>
</dbReference>
<name>A0A917JP08_9GAMM</name>
<dbReference type="GO" id="GO:0005737">
    <property type="term" value="C:cytoplasm"/>
    <property type="evidence" value="ECO:0007669"/>
    <property type="project" value="UniProtKB-SubCell"/>
</dbReference>
<dbReference type="RefSeq" id="WP_131775333.1">
    <property type="nucleotide sequence ID" value="NZ_BMOB01000001.1"/>
</dbReference>
<keyword evidence="8" id="KW-1185">Reference proteome</keyword>
<comment type="similarity">
    <text evidence="2 5">Belongs to the universal stress protein A family.</text>
</comment>
<evidence type="ECO:0000256" key="3">
    <source>
        <dbReference type="ARBA" id="ARBA00011738"/>
    </source>
</evidence>
<dbReference type="SUPFAM" id="SSF52402">
    <property type="entry name" value="Adenine nucleotide alpha hydrolases-like"/>
    <property type="match status" value="1"/>
</dbReference>
<dbReference type="InterPro" id="IPR006016">
    <property type="entry name" value="UspA"/>
</dbReference>
<protein>
    <recommendedName>
        <fullName evidence="5">Universal stress protein</fullName>
    </recommendedName>
</protein>
<evidence type="ECO:0000256" key="1">
    <source>
        <dbReference type="ARBA" id="ARBA00004496"/>
    </source>
</evidence>
<dbReference type="OrthoDB" id="9792500at2"/>
<evidence type="ECO:0000259" key="6">
    <source>
        <dbReference type="Pfam" id="PF00582"/>
    </source>
</evidence>
<evidence type="ECO:0000256" key="4">
    <source>
        <dbReference type="ARBA" id="ARBA00022490"/>
    </source>
</evidence>
<reference evidence="7" key="2">
    <citation type="submission" date="2020-09" db="EMBL/GenBank/DDBJ databases">
        <authorList>
            <person name="Sun Q."/>
            <person name="Ohkuma M."/>
        </authorList>
    </citation>
    <scope>NUCLEOTIDE SEQUENCE</scope>
    <source>
        <strain evidence="7">JCM 13919</strain>
    </source>
</reference>
<proteinExistence type="inferred from homology"/>
<dbReference type="PANTHER" id="PTHR46268">
    <property type="entry name" value="STRESS RESPONSE PROTEIN NHAX"/>
    <property type="match status" value="1"/>
</dbReference>
<sequence length="139" mass="15420">MYKTILHPTDLSESHFHLCEKAVEFAKLFDAKLYLLHVIEPPASLQIAQSLGFAEFDKPRKDDARAVMSVLGEALNIPTERQFVEVGSIKMHVLNSIQQLSCELVIVGSHEPNQLPQFLGSTAHAVVQKAPCDVLTLKT</sequence>
<evidence type="ECO:0000256" key="5">
    <source>
        <dbReference type="PIRNR" id="PIRNR006276"/>
    </source>
</evidence>
<dbReference type="PIRSF" id="PIRSF006276">
    <property type="entry name" value="UspA"/>
    <property type="match status" value="1"/>
</dbReference>
<dbReference type="Proteomes" id="UP000630149">
    <property type="component" value="Unassembled WGS sequence"/>
</dbReference>
<feature type="domain" description="UspA" evidence="6">
    <location>
        <begin position="1"/>
        <end position="137"/>
    </location>
</feature>
<evidence type="ECO:0000256" key="2">
    <source>
        <dbReference type="ARBA" id="ARBA00008791"/>
    </source>
</evidence>
<reference evidence="7" key="1">
    <citation type="journal article" date="2014" name="Int. J. Syst. Evol. Microbiol.">
        <title>Complete genome sequence of Corynebacterium casei LMG S-19264T (=DSM 44701T), isolated from a smear-ripened cheese.</title>
        <authorList>
            <consortium name="US DOE Joint Genome Institute (JGI-PGF)"/>
            <person name="Walter F."/>
            <person name="Albersmeier A."/>
            <person name="Kalinowski J."/>
            <person name="Ruckert C."/>
        </authorList>
    </citation>
    <scope>NUCLEOTIDE SEQUENCE</scope>
    <source>
        <strain evidence="7">JCM 13919</strain>
    </source>
</reference>
<dbReference type="PRINTS" id="PR01438">
    <property type="entry name" value="UNVRSLSTRESS"/>
</dbReference>
<dbReference type="EMBL" id="BMOB01000001">
    <property type="protein sequence ID" value="GGI75836.1"/>
    <property type="molecule type" value="Genomic_DNA"/>
</dbReference>
<evidence type="ECO:0000313" key="8">
    <source>
        <dbReference type="Proteomes" id="UP000630149"/>
    </source>
</evidence>
<comment type="subunit">
    <text evidence="3">Homodimer.</text>
</comment>
<organism evidence="7 8">
    <name type="scientific">Legionella impletisoli</name>
    <dbReference type="NCBI Taxonomy" id="343510"/>
    <lineage>
        <taxon>Bacteria</taxon>
        <taxon>Pseudomonadati</taxon>
        <taxon>Pseudomonadota</taxon>
        <taxon>Gammaproteobacteria</taxon>
        <taxon>Legionellales</taxon>
        <taxon>Legionellaceae</taxon>
        <taxon>Legionella</taxon>
    </lineage>
</organism>
<dbReference type="AlphaFoldDB" id="A0A917JP08"/>
<gene>
    <name evidence="7" type="ORF">GCM10007966_00820</name>
</gene>
<dbReference type="Gene3D" id="3.40.50.620">
    <property type="entry name" value="HUPs"/>
    <property type="match status" value="1"/>
</dbReference>
<accession>A0A917JP08</accession>
<dbReference type="InterPro" id="IPR006015">
    <property type="entry name" value="Universal_stress_UspA"/>
</dbReference>
<comment type="caution">
    <text evidence="7">The sequence shown here is derived from an EMBL/GenBank/DDBJ whole genome shotgun (WGS) entry which is preliminary data.</text>
</comment>